<keyword evidence="6" id="KW-1133">Transmembrane helix</keyword>
<keyword evidence="6" id="KW-0472">Membrane</keyword>
<feature type="compositionally biased region" description="Low complexity" evidence="5">
    <location>
        <begin position="582"/>
        <end position="596"/>
    </location>
</feature>
<keyword evidence="3" id="KW-0732">Signal</keyword>
<name>A0ABP9ZI17_9LACO</name>
<dbReference type="EMBL" id="BAABVV010000033">
    <property type="protein sequence ID" value="GAA6114424.1"/>
    <property type="molecule type" value="Genomic_DNA"/>
</dbReference>
<evidence type="ECO:0000256" key="6">
    <source>
        <dbReference type="SAM" id="Phobius"/>
    </source>
</evidence>
<feature type="region of interest" description="Disordered" evidence="5">
    <location>
        <begin position="560"/>
        <end position="606"/>
    </location>
</feature>
<dbReference type="InterPro" id="IPR005046">
    <property type="entry name" value="DUF285"/>
</dbReference>
<keyword evidence="6" id="KW-0812">Transmembrane</keyword>
<keyword evidence="2" id="KW-0964">Secreted</keyword>
<dbReference type="Pfam" id="PF00746">
    <property type="entry name" value="Gram_pos_anchor"/>
    <property type="match status" value="1"/>
</dbReference>
<feature type="region of interest" description="Disordered" evidence="5">
    <location>
        <begin position="83"/>
        <end position="115"/>
    </location>
</feature>
<dbReference type="RefSeq" id="WP_353317925.1">
    <property type="nucleotide sequence ID" value="NZ_BAABVV010000033.1"/>
</dbReference>
<evidence type="ECO:0000256" key="4">
    <source>
        <dbReference type="ARBA" id="ARBA00023088"/>
    </source>
</evidence>
<gene>
    <name evidence="8" type="ORF">AP20H10_07870</name>
</gene>
<dbReference type="Gene3D" id="3.80.10.10">
    <property type="entry name" value="Ribonuclease Inhibitor"/>
    <property type="match status" value="1"/>
</dbReference>
<feature type="compositionally biased region" description="Basic and acidic residues" evidence="5">
    <location>
        <begin position="569"/>
        <end position="581"/>
    </location>
</feature>
<sequence>MKKDLIKTNEKKKLRKVKKNWIVVAAATFAVLGTGALLQSKSVNAFADTATVAQSSTATSTPYVTSSASDTATQSSAASSIASSTQSSQSSSSATASSSASATSESNSTASNATNVEQLKWGTANATYDKDTKTLTVNSGDNNTVGVLPQDRIAGDINFKSEVEKLVIAKPVKLSANAQWVFGNFTNLKDIEGLSNVDTSDAVYMDGLFSQDKYLTSIDISNWNTSKVVSMNSMFDGTKSVQTINLTGIDTSKVQNMYAMFAHNYLLTNVIGINNLNYSSVTDMRYWFAEDRSLNKLDLSGVYAPNVTNIDFMFLNTISLTSLNMAKFTTQNVTSGKAFWFITEDPEFNFTNRNNPSAMVSRLVSFIVGPNFDTSKILFQSFGGNRKSVRIGSDGLLTQVNSNQYSLDSDNNTTYYPDSIKQVATLLWRGKLIKFIDAGTGQQVGTTLVAQGLVDHPTQVPLPDGYQLIDENGNIVNFEQSDSLDTTQVIRVGRPIRFTINLVDSNNNVVATRIVDGTLGQSFDASSLLPSGYHFTYGSTVTPSENGQTINISVDQDTLIDNHQNNNGKPDKDKPIIDNHKNNSGKSNKHSSQNNGTESKDVDKLPQTGSQSTIVAQALGLLLIVLSLGLVSLRKLNRK</sequence>
<dbReference type="Proteomes" id="UP001438112">
    <property type="component" value="Unassembled WGS sequence"/>
</dbReference>
<comment type="caution">
    <text evidence="8">The sequence shown here is derived from an EMBL/GenBank/DDBJ whole genome shotgun (WGS) entry which is preliminary data.</text>
</comment>
<keyword evidence="4" id="KW-0572">Peptidoglycan-anchor</keyword>
<proteinExistence type="predicted"/>
<dbReference type="SUPFAM" id="SSF52058">
    <property type="entry name" value="L domain-like"/>
    <property type="match status" value="1"/>
</dbReference>
<organism evidence="8 9">
    <name type="scientific">Apilactobacillus apinorum</name>
    <dbReference type="NCBI Taxonomy" id="1218495"/>
    <lineage>
        <taxon>Bacteria</taxon>
        <taxon>Bacillati</taxon>
        <taxon>Bacillota</taxon>
        <taxon>Bacilli</taxon>
        <taxon>Lactobacillales</taxon>
        <taxon>Lactobacillaceae</taxon>
        <taxon>Apilactobacillus</taxon>
    </lineage>
</organism>
<reference evidence="8 9" key="1">
    <citation type="submission" date="2024-03" db="EMBL/GenBank/DDBJ databases">
        <title>Inconsistent identification of Apilactobacillus kunkeei-related strains obtained by well-developed overall genome related indices.</title>
        <authorList>
            <person name="Maeno S."/>
            <person name="Endo A."/>
        </authorList>
    </citation>
    <scope>NUCLEOTIDE SEQUENCE [LARGE SCALE GENOMIC DNA]</scope>
    <source>
        <strain evidence="8 9">20H-10</strain>
    </source>
</reference>
<dbReference type="InterPro" id="IPR019931">
    <property type="entry name" value="LPXTG_anchor"/>
</dbReference>
<keyword evidence="1" id="KW-0134">Cell wall</keyword>
<evidence type="ECO:0000313" key="9">
    <source>
        <dbReference type="Proteomes" id="UP001438112"/>
    </source>
</evidence>
<evidence type="ECO:0000256" key="3">
    <source>
        <dbReference type="ARBA" id="ARBA00022729"/>
    </source>
</evidence>
<dbReference type="InterPro" id="IPR011889">
    <property type="entry name" value="Liste_lipo_26"/>
</dbReference>
<evidence type="ECO:0000256" key="2">
    <source>
        <dbReference type="ARBA" id="ARBA00022525"/>
    </source>
</evidence>
<evidence type="ECO:0000259" key="7">
    <source>
        <dbReference type="PROSITE" id="PS50847"/>
    </source>
</evidence>
<feature type="domain" description="Gram-positive cocci surface proteins LPxTG" evidence="7">
    <location>
        <begin position="605"/>
        <end position="639"/>
    </location>
</feature>
<dbReference type="NCBIfam" id="TIGR01167">
    <property type="entry name" value="LPXTG_anchor"/>
    <property type="match status" value="1"/>
</dbReference>
<evidence type="ECO:0000256" key="1">
    <source>
        <dbReference type="ARBA" id="ARBA00022512"/>
    </source>
</evidence>
<dbReference type="Pfam" id="PF03382">
    <property type="entry name" value="DUF285"/>
    <property type="match status" value="1"/>
</dbReference>
<keyword evidence="9" id="KW-1185">Reference proteome</keyword>
<protein>
    <recommendedName>
        <fullName evidence="7">Gram-positive cocci surface proteins LPxTG domain-containing protein</fullName>
    </recommendedName>
</protein>
<evidence type="ECO:0000256" key="5">
    <source>
        <dbReference type="SAM" id="MobiDB-lite"/>
    </source>
</evidence>
<feature type="transmembrane region" description="Helical" evidence="6">
    <location>
        <begin position="614"/>
        <end position="633"/>
    </location>
</feature>
<dbReference type="PROSITE" id="PS50847">
    <property type="entry name" value="GRAM_POS_ANCHORING"/>
    <property type="match status" value="1"/>
</dbReference>
<feature type="transmembrane region" description="Helical" evidence="6">
    <location>
        <begin position="21"/>
        <end position="38"/>
    </location>
</feature>
<accession>A0ABP9ZI17</accession>
<dbReference type="InterPro" id="IPR032675">
    <property type="entry name" value="LRR_dom_sf"/>
</dbReference>
<dbReference type="NCBIfam" id="TIGR02167">
    <property type="entry name" value="Liste_lipo_26"/>
    <property type="match status" value="2"/>
</dbReference>
<evidence type="ECO:0000313" key="8">
    <source>
        <dbReference type="EMBL" id="GAA6114424.1"/>
    </source>
</evidence>